<proteinExistence type="predicted"/>
<dbReference type="Proteomes" id="UP000027730">
    <property type="component" value="Unassembled WGS sequence"/>
</dbReference>
<accession>A0A074WU21</accession>
<evidence type="ECO:0000313" key="1">
    <source>
        <dbReference type="EMBL" id="KEQ76613.1"/>
    </source>
</evidence>
<gene>
    <name evidence="1" type="ORF">M436DRAFT_78366</name>
</gene>
<keyword evidence="2" id="KW-1185">Reference proteome</keyword>
<evidence type="ECO:0000313" key="2">
    <source>
        <dbReference type="Proteomes" id="UP000027730"/>
    </source>
</evidence>
<dbReference type="RefSeq" id="XP_013431329.1">
    <property type="nucleotide sequence ID" value="XM_013575875.1"/>
</dbReference>
<dbReference type="AlphaFoldDB" id="A0A074WU21"/>
<dbReference type="HOGENOM" id="CLU_794491_0_0_1"/>
<dbReference type="EMBL" id="KL584703">
    <property type="protein sequence ID" value="KEQ76613.1"/>
    <property type="molecule type" value="Genomic_DNA"/>
</dbReference>
<dbReference type="GeneID" id="25416214"/>
<name>A0A074WU21_9PEZI</name>
<sequence>MSAVEWNYRRVLDLAEIPQASNATSSGFARSVQQREHITTAVKTLSTSIAVGDIEVTGAEKIFERTSRSPKSSWGDPFKYDPVSPEDRDCSTGDLFIDFLSHKFGYAVVNDIVFTCFDPRRDDEVVQAVREHARHVAIQTTNSGLFAARNDIKADLQISKLFAEQEIELRNTFGLAPTPVQETQSRDIVETGLPNVLRNDFIYKGSVHAERKRRGRGSSSFLRAVYIEDDKAGTRGKHVLIDRLPSQVSQCCSGQLPPHMYQRWMSMKRLWESVAMKTHSAFDKQGGVHRDTINHGLSLVTLSIERLSCMSIASIVLFTSVEGERGMSTLPITIVHLNSDNMEHNHDRY</sequence>
<reference evidence="1 2" key="1">
    <citation type="journal article" date="2014" name="BMC Genomics">
        <title>Genome sequencing of four Aureobasidium pullulans varieties: biotechnological potential, stress tolerance, and description of new species.</title>
        <authorList>
            <person name="Gostin Ar C."/>
            <person name="Ohm R.A."/>
            <person name="Kogej T."/>
            <person name="Sonjak S."/>
            <person name="Turk M."/>
            <person name="Zajc J."/>
            <person name="Zalar P."/>
            <person name="Grube M."/>
            <person name="Sun H."/>
            <person name="Han J."/>
            <person name="Sharma A."/>
            <person name="Chiniquy J."/>
            <person name="Ngan C.Y."/>
            <person name="Lipzen A."/>
            <person name="Barry K."/>
            <person name="Grigoriev I.V."/>
            <person name="Gunde-Cimerman N."/>
        </authorList>
    </citation>
    <scope>NUCLEOTIDE SEQUENCE [LARGE SCALE GENOMIC DNA]</scope>
    <source>
        <strain evidence="1 2">CBS 147.97</strain>
    </source>
</reference>
<protein>
    <submittedName>
        <fullName evidence="1">Uncharacterized protein</fullName>
    </submittedName>
</protein>
<organism evidence="1 2">
    <name type="scientific">Aureobasidium namibiae CBS 147.97</name>
    <dbReference type="NCBI Taxonomy" id="1043004"/>
    <lineage>
        <taxon>Eukaryota</taxon>
        <taxon>Fungi</taxon>
        <taxon>Dikarya</taxon>
        <taxon>Ascomycota</taxon>
        <taxon>Pezizomycotina</taxon>
        <taxon>Dothideomycetes</taxon>
        <taxon>Dothideomycetidae</taxon>
        <taxon>Dothideales</taxon>
        <taxon>Saccotheciaceae</taxon>
        <taxon>Aureobasidium</taxon>
    </lineage>
</organism>